<feature type="transmembrane region" description="Helical" evidence="1">
    <location>
        <begin position="88"/>
        <end position="108"/>
    </location>
</feature>
<proteinExistence type="predicted"/>
<feature type="transmembrane region" description="Helical" evidence="1">
    <location>
        <begin position="62"/>
        <end position="81"/>
    </location>
</feature>
<keyword evidence="1" id="KW-0812">Transmembrane</keyword>
<dbReference type="RefSeq" id="WP_419187546.1">
    <property type="nucleotide sequence ID" value="NZ_CP036272.1"/>
</dbReference>
<dbReference type="GO" id="GO:0015097">
    <property type="term" value="F:mercury ion transmembrane transporter activity"/>
    <property type="evidence" value="ECO:0007669"/>
    <property type="project" value="InterPro"/>
</dbReference>
<gene>
    <name evidence="2" type="ORF">SV7mr_37970</name>
</gene>
<protein>
    <submittedName>
        <fullName evidence="2">MerC mercury resistance protein</fullName>
    </submittedName>
</protein>
<dbReference type="Proteomes" id="UP000315003">
    <property type="component" value="Chromosome"/>
</dbReference>
<evidence type="ECO:0000256" key="1">
    <source>
        <dbReference type="SAM" id="Phobius"/>
    </source>
</evidence>
<sequence>MSDSIELPHLEVTESTLSSPSPWGDRVGIIASVGCAIHCAAMPLVIAWLPALGLSFLAEEGFHQWMAVLCFGIALAAFVPGWRLHRRLLPAAIGSAGLVLITGAAFGLEGDCCARCGDAHTVAAAPAIEAACTEECCAFSAAEQNAAEQNAEEADDAAAGKSDSAPIAMAGFAPAADSAFLSTLTPWLTPIGGLLLVSAHLLNRRFGFRCGCCETARG</sequence>
<dbReference type="InterPro" id="IPR004891">
    <property type="entry name" value="Mercury-R_MerC"/>
</dbReference>
<dbReference type="EMBL" id="CP036272">
    <property type="protein sequence ID" value="QDT61263.1"/>
    <property type="molecule type" value="Genomic_DNA"/>
</dbReference>
<reference evidence="2 3" key="1">
    <citation type="submission" date="2019-02" db="EMBL/GenBank/DDBJ databases">
        <title>Deep-cultivation of Planctomycetes and their phenomic and genomic characterization uncovers novel biology.</title>
        <authorList>
            <person name="Wiegand S."/>
            <person name="Jogler M."/>
            <person name="Boedeker C."/>
            <person name="Pinto D."/>
            <person name="Vollmers J."/>
            <person name="Rivas-Marin E."/>
            <person name="Kohn T."/>
            <person name="Peeters S.H."/>
            <person name="Heuer A."/>
            <person name="Rast P."/>
            <person name="Oberbeckmann S."/>
            <person name="Bunk B."/>
            <person name="Jeske O."/>
            <person name="Meyerdierks A."/>
            <person name="Storesund J.E."/>
            <person name="Kallscheuer N."/>
            <person name="Luecker S."/>
            <person name="Lage O.M."/>
            <person name="Pohl T."/>
            <person name="Merkel B.J."/>
            <person name="Hornburger P."/>
            <person name="Mueller R.-W."/>
            <person name="Bruemmer F."/>
            <person name="Labrenz M."/>
            <person name="Spormann A.M."/>
            <person name="Op den Camp H."/>
            <person name="Overmann J."/>
            <person name="Amann R."/>
            <person name="Jetten M.S.M."/>
            <person name="Mascher T."/>
            <person name="Medema M.H."/>
            <person name="Devos D.P."/>
            <person name="Kaster A.-K."/>
            <person name="Ovreas L."/>
            <person name="Rohde M."/>
            <person name="Galperin M.Y."/>
            <person name="Jogler C."/>
        </authorList>
    </citation>
    <scope>NUCLEOTIDE SEQUENCE [LARGE SCALE GENOMIC DNA]</scope>
    <source>
        <strain evidence="2 3">SV_7m_r</strain>
    </source>
</reference>
<dbReference type="GO" id="GO:0016020">
    <property type="term" value="C:membrane"/>
    <property type="evidence" value="ECO:0007669"/>
    <property type="project" value="InterPro"/>
</dbReference>
<evidence type="ECO:0000313" key="2">
    <source>
        <dbReference type="EMBL" id="QDT61263.1"/>
    </source>
</evidence>
<feature type="transmembrane region" description="Helical" evidence="1">
    <location>
        <begin position="27"/>
        <end position="50"/>
    </location>
</feature>
<accession>A0A517SYX2</accession>
<keyword evidence="1" id="KW-1133">Transmembrane helix</keyword>
<keyword evidence="3" id="KW-1185">Reference proteome</keyword>
<dbReference type="AlphaFoldDB" id="A0A517SYX2"/>
<evidence type="ECO:0000313" key="3">
    <source>
        <dbReference type="Proteomes" id="UP000315003"/>
    </source>
</evidence>
<keyword evidence="1" id="KW-0472">Membrane</keyword>
<dbReference type="Pfam" id="PF03203">
    <property type="entry name" value="MerC"/>
    <property type="match status" value="1"/>
</dbReference>
<organism evidence="2 3">
    <name type="scientific">Stieleria bergensis</name>
    <dbReference type="NCBI Taxonomy" id="2528025"/>
    <lineage>
        <taxon>Bacteria</taxon>
        <taxon>Pseudomonadati</taxon>
        <taxon>Planctomycetota</taxon>
        <taxon>Planctomycetia</taxon>
        <taxon>Pirellulales</taxon>
        <taxon>Pirellulaceae</taxon>
        <taxon>Stieleria</taxon>
    </lineage>
</organism>
<name>A0A517SYX2_9BACT</name>